<keyword evidence="7" id="KW-0460">Magnesium</keyword>
<name>A0A162XTL7_PHYB8</name>
<dbReference type="InterPro" id="IPR008250">
    <property type="entry name" value="ATPase_P-typ_transduc_dom_A_sf"/>
</dbReference>
<feature type="domain" description="P-type ATPase A" evidence="14">
    <location>
        <begin position="505"/>
        <end position="627"/>
    </location>
</feature>
<feature type="transmembrane region" description="Helical" evidence="12">
    <location>
        <begin position="646"/>
        <end position="667"/>
    </location>
</feature>
<protein>
    <recommendedName>
        <fullName evidence="14">P-type ATPase A domain-containing protein</fullName>
    </recommendedName>
</protein>
<dbReference type="InterPro" id="IPR044492">
    <property type="entry name" value="P_typ_ATPase_HD_dom"/>
</dbReference>
<dbReference type="Gene3D" id="3.40.1110.10">
    <property type="entry name" value="Calcium-transporting ATPase, cytoplasmic domain N"/>
    <property type="match status" value="1"/>
</dbReference>
<dbReference type="SUPFAM" id="SSF81665">
    <property type="entry name" value="Calcium ATPase, transmembrane domain M"/>
    <property type="match status" value="1"/>
</dbReference>
<feature type="transmembrane region" description="Helical" evidence="12">
    <location>
        <begin position="444"/>
        <end position="464"/>
    </location>
</feature>
<dbReference type="GO" id="GO:0140358">
    <property type="term" value="F:P-type transmembrane transporter activity"/>
    <property type="evidence" value="ECO:0007669"/>
    <property type="project" value="InterPro"/>
</dbReference>
<keyword evidence="13" id="KW-0732">Signal</keyword>
<dbReference type="InterPro" id="IPR023214">
    <property type="entry name" value="HAD_sf"/>
</dbReference>
<feature type="transmembrane region" description="Helical" evidence="12">
    <location>
        <begin position="170"/>
        <end position="191"/>
    </location>
</feature>
<feature type="transmembrane region" description="Helical" evidence="12">
    <location>
        <begin position="470"/>
        <end position="491"/>
    </location>
</feature>
<sequence length="1397" mass="155569">MRAAWVLGALCLVFNASQLTTALPLFEIPNDYDLDGVACPLKPSYDAVCPQLCVTDLANCPSGLAATCATGLQFCGDGTCQESCEGIANICQCGDPSLAANYFACAAGQLINITHFDPTNKLTQARTLCGQAAGISNTDAINVWGTFDTPSIWAECPPLPEPYFNFTEPMWIAVWALMGAEAAILLFWYAYKHVREIRFNRLLAESVASGAINEKATTKLPSENDSTKEKSSSIQDINTGTSVNESERLHFRGYVTDYFGLFGFGSVVVVTLLFFVFIGIIVGDYYGTVTGVAFEVFLTSDLSSKIFCAVWHIAATWFCVVMLFRKTIRNYFRIESFPHTSPYVQVERRQAEVVFLEDDSKWLKKLREIEQRAVKRLGMDIVIETCPVHLTPNNLRYFEYECMRYVFNATSMRFEPYEFDLGSTNRKLQSWQDGLTSEEAHQRLGLLGSNLIKVYVPTVLMAIIQDYFAYYKMGLVQTGIILSAAFIRVILRLRAEHRIKEMAETETKVTVLRDGIWKEGVSSADLVPGDVFEVEQHSDVPCDCVLLSGAVVANESSLTGEAMPIRKFAIGVDDNDYEPNGSSKVNSLFAGTTIAQTMPTTVAGESVNRVRALTLRTGIASEKGMLIHKILFPAPVSFIFNEHLKVAISILLLWGGLAFSLAVYLMGRGNITSWFYGVFVISEIFSPLLPAAFTINQSVCATRLRRKKILCIDLPRINLSGKVRIFCFDKTGTLTREGLEFYGAVAHTTSAGFGERHENPSEIEQTLARGIATCHAVTKVGDQFIGNPVDIESFHAMKWELFPPADPLYLDTLISPVSSPAAGATSSPVHVLRRFEFVHARASQSVAVLDPITEHVHVYLKGSFERVKHLSRSSSVPADYDQKAAQYAQKGCYVLAMAHRDLGVLGKDIEMEDIKTMSRDALEQDSDFCGFILFRNMLKHDTTDAISQLKGGDTRVVMITGDTALTGIFIARQCGMISPNQQVLLGDAVNGSVMWHDVDSGERVNVDQCLEEDHREKHEKQIELAITGRAFELLIQREEIGKYLLHTRVFARMTPTDKVDCVQLHMEKGVTAMCGDGGNDCGALRAAHVGIALSEAEASIVSPFSTSNRSIMQCVELLKQGRSALATSFANFKFLIFYGECMAFWELSMFYFTVIAPQSSWITIDGFITTTMTLAITQAQPAAVLGPSRPTAKPIGAYTLGSVLGVIFINFWFLAAGVAWLFQQDWFICNQFDASAVDSAKWWLIGDNYEAELLVLIIMFQFFNNAAVVNFGSIYRQSWWRNYVLVFIWSAFFVSTSYLILADPNPYSCIFRINCGTAETLVELGYPEPNWTIDPYNSPIGHNVLPKAFRWKLWGYVLANSLATVLWERVVMQHFGKKYIIRRNKTNPPKDRILFKL</sequence>
<evidence type="ECO:0000256" key="3">
    <source>
        <dbReference type="ARBA" id="ARBA00022692"/>
    </source>
</evidence>
<dbReference type="InterPro" id="IPR036412">
    <property type="entry name" value="HAD-like_sf"/>
</dbReference>
<dbReference type="PANTHER" id="PTHR45630:SF11">
    <property type="entry name" value="CATION-TRANSPORTING P-TYPE ATPASE N-TERMINAL DOMAIN-CONTAINING PROTEIN"/>
    <property type="match status" value="1"/>
</dbReference>
<dbReference type="InterPro" id="IPR018303">
    <property type="entry name" value="ATPase_P-typ_P_site"/>
</dbReference>
<evidence type="ECO:0000256" key="7">
    <source>
        <dbReference type="ARBA" id="ARBA00022842"/>
    </source>
</evidence>
<reference evidence="16" key="1">
    <citation type="submission" date="2015-06" db="EMBL/GenBank/DDBJ databases">
        <title>Expansion of signal transduction pathways in fungi by whole-genome duplication.</title>
        <authorList>
            <consortium name="DOE Joint Genome Institute"/>
            <person name="Corrochano L.M."/>
            <person name="Kuo A."/>
            <person name="Marcet-Houben M."/>
            <person name="Polaino S."/>
            <person name="Salamov A."/>
            <person name="Villalobos J.M."/>
            <person name="Alvarez M.I."/>
            <person name="Avalos J."/>
            <person name="Benito E.P."/>
            <person name="Benoit I."/>
            <person name="Burger G."/>
            <person name="Camino L.P."/>
            <person name="Canovas D."/>
            <person name="Cerda-Olmedo E."/>
            <person name="Cheng J.-F."/>
            <person name="Dominguez A."/>
            <person name="Elias M."/>
            <person name="Eslava A.P."/>
            <person name="Glaser F."/>
            <person name="Grimwood J."/>
            <person name="Gutierrez G."/>
            <person name="Heitman J."/>
            <person name="Henrissat B."/>
            <person name="Iturriaga E.A."/>
            <person name="Lang B.F."/>
            <person name="Lavin J.L."/>
            <person name="Lee S."/>
            <person name="Li W."/>
            <person name="Lindquist E."/>
            <person name="Lopez-Garcia S."/>
            <person name="Luque E.M."/>
            <person name="Marcos A.T."/>
            <person name="Martin J."/>
            <person name="McCluskey K."/>
            <person name="Medina H.R."/>
            <person name="Miralles-Duran A."/>
            <person name="Miyazaki A."/>
            <person name="Munoz-Torres E."/>
            <person name="Oguiza J.A."/>
            <person name="Ohm R."/>
            <person name="Olmedo M."/>
            <person name="Orejas M."/>
            <person name="Ortiz-Castellanos L."/>
            <person name="Pisabarro A.G."/>
            <person name="Rodriguez-Romero J."/>
            <person name="Ruiz-Herrera J."/>
            <person name="Ruiz-Vazquez R."/>
            <person name="Sanz C."/>
            <person name="Schackwitz W."/>
            <person name="Schmutz J."/>
            <person name="Shahriari M."/>
            <person name="Shelest E."/>
            <person name="Silva-Franco F."/>
            <person name="Soanes D."/>
            <person name="Syed K."/>
            <person name="Tagua V.G."/>
            <person name="Talbot N.J."/>
            <person name="Thon M."/>
            <person name="De vries R.P."/>
            <person name="Wiebenga A."/>
            <person name="Yadav J.S."/>
            <person name="Braun E.L."/>
            <person name="Baker S."/>
            <person name="Garre V."/>
            <person name="Horwitz B."/>
            <person name="Torres-Martinez S."/>
            <person name="Idnurm A."/>
            <person name="Herrera-Estrella A."/>
            <person name="Gabaldon T."/>
            <person name="Grigoriev I.V."/>
        </authorList>
    </citation>
    <scope>NUCLEOTIDE SEQUENCE [LARGE SCALE GENOMIC DNA]</scope>
    <source>
        <strain evidence="16">NRRL 1555(-)</strain>
    </source>
</reference>
<dbReference type="SFLD" id="SFLDG00002">
    <property type="entry name" value="C1.7:_P-type_atpase_like"/>
    <property type="match status" value="1"/>
</dbReference>
<dbReference type="GO" id="GO:0046872">
    <property type="term" value="F:metal ion binding"/>
    <property type="evidence" value="ECO:0007669"/>
    <property type="project" value="UniProtKB-KW"/>
</dbReference>
<feature type="chain" id="PRO_5007841059" description="P-type ATPase A domain-containing protein" evidence="13">
    <location>
        <begin position="23"/>
        <end position="1397"/>
    </location>
</feature>
<dbReference type="InterPro" id="IPR023298">
    <property type="entry name" value="ATPase_P-typ_TM_dom_sf"/>
</dbReference>
<gene>
    <name evidence="15" type="ORF">PHYBLDRAFT_76136</name>
</gene>
<evidence type="ECO:0000313" key="15">
    <source>
        <dbReference type="EMBL" id="OAD76455.1"/>
    </source>
</evidence>
<keyword evidence="16" id="KW-1185">Reference proteome</keyword>
<keyword evidence="5" id="KW-0547">Nucleotide-binding</keyword>
<evidence type="ECO:0000256" key="9">
    <source>
        <dbReference type="ARBA" id="ARBA00022989"/>
    </source>
</evidence>
<dbReference type="InterPro" id="IPR006544">
    <property type="entry name" value="P-type_TPase_V"/>
</dbReference>
<feature type="transmembrane region" description="Helical" evidence="12">
    <location>
        <begin position="673"/>
        <end position="695"/>
    </location>
</feature>
<dbReference type="PANTHER" id="PTHR45630">
    <property type="entry name" value="CATION-TRANSPORTING ATPASE-RELATED"/>
    <property type="match status" value="1"/>
</dbReference>
<evidence type="ECO:0000256" key="6">
    <source>
        <dbReference type="ARBA" id="ARBA00022840"/>
    </source>
</evidence>
<dbReference type="SUPFAM" id="SSF81660">
    <property type="entry name" value="Metal cation-transporting ATPase, ATP-binding domain N"/>
    <property type="match status" value="1"/>
</dbReference>
<evidence type="ECO:0000256" key="5">
    <source>
        <dbReference type="ARBA" id="ARBA00022741"/>
    </source>
</evidence>
<keyword evidence="10 12" id="KW-0472">Membrane</keyword>
<comment type="similarity">
    <text evidence="2">Belongs to the cation transport ATPase (P-type) (TC 3.A.3) family. Type V subfamily.</text>
</comment>
<dbReference type="NCBIfam" id="TIGR01494">
    <property type="entry name" value="ATPase_P-type"/>
    <property type="match status" value="1"/>
</dbReference>
<accession>A0A162XTL7</accession>
<dbReference type="SUPFAM" id="SSF56784">
    <property type="entry name" value="HAD-like"/>
    <property type="match status" value="1"/>
</dbReference>
<evidence type="ECO:0000256" key="8">
    <source>
        <dbReference type="ARBA" id="ARBA00022967"/>
    </source>
</evidence>
<dbReference type="Proteomes" id="UP000077315">
    <property type="component" value="Unassembled WGS sequence"/>
</dbReference>
<evidence type="ECO:0000256" key="4">
    <source>
        <dbReference type="ARBA" id="ARBA00022723"/>
    </source>
</evidence>
<keyword evidence="3 12" id="KW-0812">Transmembrane</keyword>
<evidence type="ECO:0000256" key="1">
    <source>
        <dbReference type="ARBA" id="ARBA00004141"/>
    </source>
</evidence>
<feature type="transmembrane region" description="Helical" evidence="12">
    <location>
        <begin position="302"/>
        <end position="324"/>
    </location>
</feature>
<dbReference type="InterPro" id="IPR001757">
    <property type="entry name" value="P_typ_ATPase"/>
</dbReference>
<feature type="transmembrane region" description="Helical" evidence="12">
    <location>
        <begin position="258"/>
        <end position="282"/>
    </location>
</feature>
<feature type="transmembrane region" description="Helical" evidence="12">
    <location>
        <begin position="1353"/>
        <end position="1372"/>
    </location>
</feature>
<feature type="signal peptide" evidence="13">
    <location>
        <begin position="1"/>
        <end position="22"/>
    </location>
</feature>
<dbReference type="GO" id="GO:0016020">
    <property type="term" value="C:membrane"/>
    <property type="evidence" value="ECO:0007669"/>
    <property type="project" value="UniProtKB-SubCell"/>
</dbReference>
<proteinExistence type="inferred from homology"/>
<organism evidence="15 16">
    <name type="scientific">Phycomyces blakesleeanus (strain ATCC 8743b / DSM 1359 / FGSC 10004 / NBRC 33097 / NRRL 1555)</name>
    <dbReference type="NCBI Taxonomy" id="763407"/>
    <lineage>
        <taxon>Eukaryota</taxon>
        <taxon>Fungi</taxon>
        <taxon>Fungi incertae sedis</taxon>
        <taxon>Mucoromycota</taxon>
        <taxon>Mucoromycotina</taxon>
        <taxon>Mucoromycetes</taxon>
        <taxon>Mucorales</taxon>
        <taxon>Phycomycetaceae</taxon>
        <taxon>Phycomyces</taxon>
    </lineage>
</organism>
<evidence type="ECO:0000313" key="16">
    <source>
        <dbReference type="Proteomes" id="UP000077315"/>
    </source>
</evidence>
<keyword evidence="4" id="KW-0479">Metal-binding</keyword>
<dbReference type="GO" id="GO:0019829">
    <property type="term" value="F:ATPase-coupled monoatomic cation transmembrane transporter activity"/>
    <property type="evidence" value="ECO:0007669"/>
    <property type="project" value="TreeGrafter"/>
</dbReference>
<comment type="subcellular location">
    <subcellularLocation>
        <location evidence="1">Membrane</location>
        <topology evidence="1">Multi-pass membrane protein</topology>
    </subcellularLocation>
</comment>
<dbReference type="GeneID" id="29004031"/>
<dbReference type="GO" id="GO:0005524">
    <property type="term" value="F:ATP binding"/>
    <property type="evidence" value="ECO:0007669"/>
    <property type="project" value="UniProtKB-KW"/>
</dbReference>
<dbReference type="InParanoid" id="A0A162XTL7"/>
<feature type="transmembrane region" description="Helical" evidence="12">
    <location>
        <begin position="1253"/>
        <end position="1271"/>
    </location>
</feature>
<dbReference type="VEuPathDB" id="FungiDB:PHYBLDRAFT_76136"/>
<feature type="transmembrane region" description="Helical" evidence="12">
    <location>
        <begin position="1197"/>
        <end position="1222"/>
    </location>
</feature>
<evidence type="ECO:0000256" key="13">
    <source>
        <dbReference type="SAM" id="SignalP"/>
    </source>
</evidence>
<keyword evidence="6" id="KW-0067">ATP-binding</keyword>
<dbReference type="InterPro" id="IPR059000">
    <property type="entry name" value="ATPase_P-type_domA"/>
</dbReference>
<dbReference type="SFLD" id="SFLDF00027">
    <property type="entry name" value="p-type_atpase"/>
    <property type="match status" value="1"/>
</dbReference>
<dbReference type="PRINTS" id="PR00119">
    <property type="entry name" value="CATATPASE"/>
</dbReference>
<dbReference type="EMBL" id="KV440976">
    <property type="protein sequence ID" value="OAD76455.1"/>
    <property type="molecule type" value="Genomic_DNA"/>
</dbReference>
<dbReference type="SUPFAM" id="SSF81653">
    <property type="entry name" value="Calcium ATPase, transduction domain A"/>
    <property type="match status" value="1"/>
</dbReference>
<evidence type="ECO:0000256" key="12">
    <source>
        <dbReference type="SAM" id="Phobius"/>
    </source>
</evidence>
<feature type="transmembrane region" description="Helical" evidence="12">
    <location>
        <begin position="1283"/>
        <end position="1301"/>
    </location>
</feature>
<evidence type="ECO:0000256" key="10">
    <source>
        <dbReference type="ARBA" id="ARBA00023136"/>
    </source>
</evidence>
<dbReference type="RefSeq" id="XP_018294495.1">
    <property type="nucleotide sequence ID" value="XM_018443125.1"/>
</dbReference>
<dbReference type="PROSITE" id="PS00154">
    <property type="entry name" value="ATPASE_E1_E2"/>
    <property type="match status" value="1"/>
</dbReference>
<dbReference type="STRING" id="763407.A0A162XTL7"/>
<feature type="region of interest" description="Disordered" evidence="11">
    <location>
        <begin position="218"/>
        <end position="237"/>
    </location>
</feature>
<keyword evidence="9 12" id="KW-1133">Transmembrane helix</keyword>
<dbReference type="SFLD" id="SFLDS00003">
    <property type="entry name" value="Haloacid_Dehalogenase"/>
    <property type="match status" value="1"/>
</dbReference>
<dbReference type="Gene3D" id="2.70.150.10">
    <property type="entry name" value="Calcium-transporting ATPase, cytoplasmic transduction domain A"/>
    <property type="match status" value="1"/>
</dbReference>
<evidence type="ECO:0000256" key="2">
    <source>
        <dbReference type="ARBA" id="ARBA00006000"/>
    </source>
</evidence>
<evidence type="ECO:0000259" key="14">
    <source>
        <dbReference type="Pfam" id="PF00122"/>
    </source>
</evidence>
<keyword evidence="8" id="KW-1278">Translocase</keyword>
<dbReference type="OrthoDB" id="48943at2759"/>
<dbReference type="GO" id="GO:0016887">
    <property type="term" value="F:ATP hydrolysis activity"/>
    <property type="evidence" value="ECO:0007669"/>
    <property type="project" value="InterPro"/>
</dbReference>
<dbReference type="InterPro" id="IPR023299">
    <property type="entry name" value="ATPase_P-typ_cyto_dom_N"/>
</dbReference>
<dbReference type="Gene3D" id="3.40.50.1000">
    <property type="entry name" value="HAD superfamily/HAD-like"/>
    <property type="match status" value="1"/>
</dbReference>
<evidence type="ECO:0000256" key="11">
    <source>
        <dbReference type="SAM" id="MobiDB-lite"/>
    </source>
</evidence>
<dbReference type="Pfam" id="PF00122">
    <property type="entry name" value="E1-E2_ATPase"/>
    <property type="match status" value="1"/>
</dbReference>